<evidence type="ECO:0000313" key="3">
    <source>
        <dbReference type="Proteomes" id="UP000053328"/>
    </source>
</evidence>
<evidence type="ECO:0000256" key="1">
    <source>
        <dbReference type="SAM" id="MobiDB-lite"/>
    </source>
</evidence>
<proteinExistence type="predicted"/>
<dbReference type="VEuPathDB" id="FungiDB:PV08_07189"/>
<accession>A0A0D1ZNJ1</accession>
<gene>
    <name evidence="2" type="ORF">PV08_07189</name>
</gene>
<reference evidence="2 3" key="1">
    <citation type="submission" date="2015-01" db="EMBL/GenBank/DDBJ databases">
        <title>The Genome Sequence of Exophiala spinifera CBS89968.</title>
        <authorList>
            <consortium name="The Broad Institute Genomics Platform"/>
            <person name="Cuomo C."/>
            <person name="de Hoog S."/>
            <person name="Gorbushina A."/>
            <person name="Stielow B."/>
            <person name="Teixiera M."/>
            <person name="Abouelleil A."/>
            <person name="Chapman S.B."/>
            <person name="Priest M."/>
            <person name="Young S.K."/>
            <person name="Wortman J."/>
            <person name="Nusbaum C."/>
            <person name="Birren B."/>
        </authorList>
    </citation>
    <scope>NUCLEOTIDE SEQUENCE [LARGE SCALE GENOMIC DNA]</scope>
    <source>
        <strain evidence="2 3">CBS 89968</strain>
    </source>
</reference>
<dbReference type="RefSeq" id="XP_016234623.1">
    <property type="nucleotide sequence ID" value="XM_016381521.1"/>
</dbReference>
<feature type="region of interest" description="Disordered" evidence="1">
    <location>
        <begin position="334"/>
        <end position="403"/>
    </location>
</feature>
<evidence type="ECO:0000313" key="2">
    <source>
        <dbReference type="EMBL" id="KIW14407.1"/>
    </source>
</evidence>
<protein>
    <submittedName>
        <fullName evidence="2">Uncharacterized protein</fullName>
    </submittedName>
</protein>
<feature type="compositionally biased region" description="Basic and acidic residues" evidence="1">
    <location>
        <begin position="290"/>
        <end position="304"/>
    </location>
</feature>
<feature type="compositionally biased region" description="Polar residues" evidence="1">
    <location>
        <begin position="1"/>
        <end position="10"/>
    </location>
</feature>
<keyword evidence="3" id="KW-1185">Reference proteome</keyword>
<feature type="region of interest" description="Disordered" evidence="1">
    <location>
        <begin position="1"/>
        <end position="24"/>
    </location>
</feature>
<dbReference type="EMBL" id="KN847496">
    <property type="protein sequence ID" value="KIW14407.1"/>
    <property type="molecule type" value="Genomic_DNA"/>
</dbReference>
<dbReference type="AlphaFoldDB" id="A0A0D1ZNJ1"/>
<organism evidence="2 3">
    <name type="scientific">Exophiala spinifera</name>
    <dbReference type="NCBI Taxonomy" id="91928"/>
    <lineage>
        <taxon>Eukaryota</taxon>
        <taxon>Fungi</taxon>
        <taxon>Dikarya</taxon>
        <taxon>Ascomycota</taxon>
        <taxon>Pezizomycotina</taxon>
        <taxon>Eurotiomycetes</taxon>
        <taxon>Chaetothyriomycetidae</taxon>
        <taxon>Chaetothyriales</taxon>
        <taxon>Herpotrichiellaceae</taxon>
        <taxon>Exophiala</taxon>
    </lineage>
</organism>
<dbReference type="HOGENOM" id="CLU_683410_0_0_1"/>
<name>A0A0D1ZNJ1_9EURO</name>
<feature type="compositionally biased region" description="Basic and acidic residues" evidence="1">
    <location>
        <begin position="384"/>
        <end position="403"/>
    </location>
</feature>
<dbReference type="GeneID" id="27334272"/>
<feature type="compositionally biased region" description="Gly residues" evidence="1">
    <location>
        <begin position="270"/>
        <end position="279"/>
    </location>
</feature>
<dbReference type="Proteomes" id="UP000053328">
    <property type="component" value="Unassembled WGS sequence"/>
</dbReference>
<feature type="region of interest" description="Disordered" evidence="1">
    <location>
        <begin position="201"/>
        <end position="230"/>
    </location>
</feature>
<feature type="region of interest" description="Disordered" evidence="1">
    <location>
        <begin position="250"/>
        <end position="316"/>
    </location>
</feature>
<sequence>MSANALQPGTQPREGARVREESAADPMSIEKISGERNARTAISNLECRLKIMPQMKLSISAFSLSFDQPTSAHNARTLSSELDQLAQFVQEKMAGNLDTKRAVTRFVHAAAYVQNQVHSYNEEITDMRAQAGSKSFNGVRDKLASTANTLNHIQHMEIPGAATCMAYLIKTKVVRAEFSMPQLLELAEGLGPYLGIPQPRASDVPLQGGKAGDMQAQGGRATSAQPVRGLKRETSEDLDILDLRERRTSHHGEFSTFSEASRKEVKGHNRGSGRGGGVKAGKSQPTDMDVDTKTHPQRSIKDFFGEDDQSPRSSRRAPTTFIVHDLEGERAVHVGAGKKSSGLKATGLPALGWPRAHRAGRRRDQPIVIPDSDDGESFVSESEYETHGRNKGSGRREVVERDE</sequence>